<dbReference type="InterPro" id="IPR035992">
    <property type="entry name" value="Ricin_B-like_lectins"/>
</dbReference>
<dbReference type="Pfam" id="PF14200">
    <property type="entry name" value="RicinB_lectin_2"/>
    <property type="match status" value="1"/>
</dbReference>
<organism evidence="3 4">
    <name type="scientific">Trichoglossum hirsutum</name>
    <dbReference type="NCBI Taxonomy" id="265104"/>
    <lineage>
        <taxon>Eukaryota</taxon>
        <taxon>Fungi</taxon>
        <taxon>Dikarya</taxon>
        <taxon>Ascomycota</taxon>
        <taxon>Pezizomycotina</taxon>
        <taxon>Geoglossomycetes</taxon>
        <taxon>Geoglossales</taxon>
        <taxon>Geoglossaceae</taxon>
        <taxon>Trichoglossum</taxon>
    </lineage>
</organism>
<protein>
    <recommendedName>
        <fullName evidence="2">Ricin B lectin domain-containing protein</fullName>
    </recommendedName>
</protein>
<comment type="caution">
    <text evidence="3">The sequence shown here is derived from an EMBL/GenBank/DDBJ whole genome shotgun (WGS) entry which is preliminary data.</text>
</comment>
<evidence type="ECO:0000259" key="2">
    <source>
        <dbReference type="Pfam" id="PF14200"/>
    </source>
</evidence>
<dbReference type="Proteomes" id="UP000750711">
    <property type="component" value="Unassembled WGS sequence"/>
</dbReference>
<accession>A0A9P8RTM2</accession>
<dbReference type="Gene3D" id="2.80.10.50">
    <property type="match status" value="1"/>
</dbReference>
<reference evidence="3" key="1">
    <citation type="submission" date="2021-03" db="EMBL/GenBank/DDBJ databases">
        <title>Comparative genomics and phylogenomic investigation of the class Geoglossomycetes provide insights into ecological specialization and systematics.</title>
        <authorList>
            <person name="Melie T."/>
            <person name="Pirro S."/>
            <person name="Miller A.N."/>
            <person name="Quandt A."/>
        </authorList>
    </citation>
    <scope>NUCLEOTIDE SEQUENCE</scope>
    <source>
        <strain evidence="3">CAQ_001_2017</strain>
    </source>
</reference>
<proteinExistence type="predicted"/>
<evidence type="ECO:0000256" key="1">
    <source>
        <dbReference type="SAM" id="MobiDB-lite"/>
    </source>
</evidence>
<keyword evidence="4" id="KW-1185">Reference proteome</keyword>
<sequence length="206" mass="22416">MITDGPDGSLSTGDEGFIIDDIIKTDPLTVTVGLDNGPDLLTLESSTDNFGVDLRPAYGPNGTPTQAQQWEIFQLGSGIYSDFVKFRNVSTGTFLDLSNGTGSRVVGAKRNGNPSQLWNIIPVSQNLTSQELRNKKVAEQEKFQQAKEGEKGQQLTNVENSGGLGYINTDDYNRIVRSMGYPGVVEPATTAFPQYGQMGYGCYRRC</sequence>
<dbReference type="SUPFAM" id="SSF50370">
    <property type="entry name" value="Ricin B-like lectins"/>
    <property type="match status" value="1"/>
</dbReference>
<feature type="domain" description="Ricin B lectin" evidence="2">
    <location>
        <begin position="67"/>
        <end position="135"/>
    </location>
</feature>
<name>A0A9P8RTM2_9PEZI</name>
<gene>
    <name evidence="3" type="ORF">GP486_000356</name>
</gene>
<feature type="compositionally biased region" description="Basic and acidic residues" evidence="1">
    <location>
        <begin position="142"/>
        <end position="151"/>
    </location>
</feature>
<evidence type="ECO:0000313" key="4">
    <source>
        <dbReference type="Proteomes" id="UP000750711"/>
    </source>
</evidence>
<evidence type="ECO:0000313" key="3">
    <source>
        <dbReference type="EMBL" id="KAH0566235.1"/>
    </source>
</evidence>
<dbReference type="AlphaFoldDB" id="A0A9P8RTM2"/>
<dbReference type="EMBL" id="JAGHQM010000022">
    <property type="protein sequence ID" value="KAH0566235.1"/>
    <property type="molecule type" value="Genomic_DNA"/>
</dbReference>
<dbReference type="InterPro" id="IPR000772">
    <property type="entry name" value="Ricin_B_lectin"/>
</dbReference>
<feature type="region of interest" description="Disordered" evidence="1">
    <location>
        <begin position="142"/>
        <end position="162"/>
    </location>
</feature>
<dbReference type="PROSITE" id="PS50231">
    <property type="entry name" value="RICIN_B_LECTIN"/>
    <property type="match status" value="1"/>
</dbReference>